<keyword evidence="6 9" id="KW-0067">ATP-binding</keyword>
<dbReference type="InterPro" id="IPR000719">
    <property type="entry name" value="Prot_kinase_dom"/>
</dbReference>
<dbReference type="EMBL" id="RCHS01003956">
    <property type="protein sequence ID" value="RMX38672.1"/>
    <property type="molecule type" value="Genomic_DNA"/>
</dbReference>
<dbReference type="Gene3D" id="1.10.510.10">
    <property type="entry name" value="Transferase(Phosphotransferase) domain 1"/>
    <property type="match status" value="1"/>
</dbReference>
<dbReference type="InterPro" id="IPR017441">
    <property type="entry name" value="Protein_kinase_ATP_BS"/>
</dbReference>
<feature type="domain" description="POLO box" evidence="13">
    <location>
        <begin position="481"/>
        <end position="559"/>
    </location>
</feature>
<dbReference type="PANTHER" id="PTHR24345">
    <property type="entry name" value="SERINE/THREONINE-PROTEIN KINASE PLK"/>
    <property type="match status" value="1"/>
</dbReference>
<evidence type="ECO:0000256" key="6">
    <source>
        <dbReference type="ARBA" id="ARBA00022840"/>
    </source>
</evidence>
<evidence type="ECO:0000256" key="5">
    <source>
        <dbReference type="ARBA" id="ARBA00022777"/>
    </source>
</evidence>
<feature type="domain" description="Protein kinase" evidence="12">
    <location>
        <begin position="59"/>
        <end position="312"/>
    </location>
</feature>
<dbReference type="CDD" id="cd14099">
    <property type="entry name" value="STKc_PLK"/>
    <property type="match status" value="1"/>
</dbReference>
<keyword evidence="2 10" id="KW-0808">Transferase</keyword>
<keyword evidence="15" id="KW-1185">Reference proteome</keyword>
<feature type="domain" description="POLO box" evidence="13">
    <location>
        <begin position="580"/>
        <end position="664"/>
    </location>
</feature>
<keyword evidence="5 10" id="KW-0418">Kinase</keyword>
<dbReference type="SMART" id="SM00220">
    <property type="entry name" value="S_TKc"/>
    <property type="match status" value="1"/>
</dbReference>
<dbReference type="OMA" id="NMPESDH"/>
<comment type="caution">
    <text evidence="14">The sequence shown here is derived from an EMBL/GenBank/DDBJ whole genome shotgun (WGS) entry which is preliminary data.</text>
</comment>
<dbReference type="Gene3D" id="3.30.1120.30">
    <property type="entry name" value="POLO box domain"/>
    <property type="match status" value="2"/>
</dbReference>
<dbReference type="CDD" id="cd13118">
    <property type="entry name" value="POLO_box_1"/>
    <property type="match status" value="1"/>
</dbReference>
<evidence type="ECO:0000256" key="4">
    <source>
        <dbReference type="ARBA" id="ARBA00022741"/>
    </source>
</evidence>
<dbReference type="GO" id="GO:0005737">
    <property type="term" value="C:cytoplasm"/>
    <property type="evidence" value="ECO:0007669"/>
    <property type="project" value="TreeGrafter"/>
</dbReference>
<evidence type="ECO:0000256" key="7">
    <source>
        <dbReference type="ARBA" id="ARBA00047802"/>
    </source>
</evidence>
<dbReference type="CDD" id="cd13117">
    <property type="entry name" value="POLO_box_2"/>
    <property type="match status" value="1"/>
</dbReference>
<accession>A0A3M6TBB5</accession>
<dbReference type="InterPro" id="IPR011009">
    <property type="entry name" value="Kinase-like_dom_sf"/>
</dbReference>
<dbReference type="GO" id="GO:0106310">
    <property type="term" value="F:protein serine kinase activity"/>
    <property type="evidence" value="ECO:0007669"/>
    <property type="project" value="RHEA"/>
</dbReference>
<sequence length="672" mass="76114">MDSGIETNDSMNDNDKVLKQPAVYRGAVDRSSVKKSRTAKDIPLPEVPKVIDNGNGKRYFRGRLLGKGGFARVYEVTDMSTNKVYALKAVPKAKLTRSADKYNKIETEIELHKSLRQRHVVGFHGHFEDDQHVYILLELCSRKSLVQTLKNRGKLTEPEVRYLMYQAVQACSYLHAQRVIHRDIKVGNFFLNADMELRLGDFGLAVRLKEGENKIKTMCGTPNYIAPEVLSKEGHSYEVDTWALGCVMYTLLIGHPPFETKSLKETYSRIRNNEYTIPPRISDSAAKLIRKMLQANPANRPSLNDILSDEFFKKGFFPNRLPASVVTTSPRWSEYERTRESNQNISKDAIKKITLALSRQMKLSTDEKEESLEKDLTEMERKGEKCSVSSSSEKDSELSGNYGTSCARDTGQEGQRRPTYFPPEDLMSKLSSCLECLEERPQKTLAGKSSGPCAKKVPPNLLENVRKSGGILPSDAPKSLLVTKWVDYSNKYGFGAQMSDGGVTVRFNDCSKIAISPNKSFVHYCDQANNIRQFRSTAVPTNLQAKFMLLTFFANYMEKHLLKGGDSKALTSTDQPSFPFVDIWFRTDITMVMYLSNGTLQVNFFNDHTKIVLIPGPRDVLVIYIDRQREGTTYVMSDINMQGCASELIERLRYCKRVLKKVCDLVDEENNP</sequence>
<dbReference type="PROSITE" id="PS00107">
    <property type="entry name" value="PROTEIN_KINASE_ATP"/>
    <property type="match status" value="1"/>
</dbReference>
<dbReference type="FunFam" id="3.30.200.20:FF:000284">
    <property type="entry name" value="Serine/threonine-protein kinase PLK"/>
    <property type="match status" value="1"/>
</dbReference>
<evidence type="ECO:0000256" key="2">
    <source>
        <dbReference type="ARBA" id="ARBA00022679"/>
    </source>
</evidence>
<evidence type="ECO:0000256" key="10">
    <source>
        <dbReference type="RuleBase" id="RU361162"/>
    </source>
</evidence>
<comment type="catalytic activity">
    <reaction evidence="7 10">
        <text>L-threonyl-[protein] + ATP = O-phospho-L-threonyl-[protein] + ADP + H(+)</text>
        <dbReference type="Rhea" id="RHEA:46608"/>
        <dbReference type="Rhea" id="RHEA-COMP:11060"/>
        <dbReference type="Rhea" id="RHEA-COMP:11605"/>
        <dbReference type="ChEBI" id="CHEBI:15378"/>
        <dbReference type="ChEBI" id="CHEBI:30013"/>
        <dbReference type="ChEBI" id="CHEBI:30616"/>
        <dbReference type="ChEBI" id="CHEBI:61977"/>
        <dbReference type="ChEBI" id="CHEBI:456216"/>
        <dbReference type="EC" id="2.7.11.21"/>
    </reaction>
</comment>
<dbReference type="AlphaFoldDB" id="A0A3M6TBB5"/>
<keyword evidence="1 10" id="KW-0723">Serine/threonine-protein kinase</keyword>
<dbReference type="GO" id="GO:0004674">
    <property type="term" value="F:protein serine/threonine kinase activity"/>
    <property type="evidence" value="ECO:0007669"/>
    <property type="project" value="UniProtKB-KW"/>
</dbReference>
<reference evidence="14 15" key="1">
    <citation type="journal article" date="2018" name="Sci. Rep.">
        <title>Comparative analysis of the Pocillopora damicornis genome highlights role of immune system in coral evolution.</title>
        <authorList>
            <person name="Cunning R."/>
            <person name="Bay R.A."/>
            <person name="Gillette P."/>
            <person name="Baker A.C."/>
            <person name="Traylor-Knowles N."/>
        </authorList>
    </citation>
    <scope>NUCLEOTIDE SEQUENCE [LARGE SCALE GENOMIC DNA]</scope>
    <source>
        <strain evidence="14">RSMAS</strain>
        <tissue evidence="14">Whole animal</tissue>
    </source>
</reference>
<dbReference type="Proteomes" id="UP000275408">
    <property type="component" value="Unassembled WGS sequence"/>
</dbReference>
<dbReference type="GO" id="GO:0005634">
    <property type="term" value="C:nucleus"/>
    <property type="evidence" value="ECO:0007669"/>
    <property type="project" value="TreeGrafter"/>
</dbReference>
<feature type="compositionally biased region" description="Basic and acidic residues" evidence="11">
    <location>
        <begin position="371"/>
        <end position="385"/>
    </location>
</feature>
<evidence type="ECO:0000313" key="14">
    <source>
        <dbReference type="EMBL" id="RMX38672.1"/>
    </source>
</evidence>
<dbReference type="PROSITE" id="PS50078">
    <property type="entry name" value="POLO_BOX"/>
    <property type="match status" value="2"/>
</dbReference>
<dbReference type="GO" id="GO:0000776">
    <property type="term" value="C:kinetochore"/>
    <property type="evidence" value="ECO:0007669"/>
    <property type="project" value="TreeGrafter"/>
</dbReference>
<dbReference type="FunFam" id="1.10.510.10:FF:000571">
    <property type="entry name" value="Maternal embryonic leucine zipper kinase"/>
    <property type="match status" value="1"/>
</dbReference>
<organism evidence="14 15">
    <name type="scientific">Pocillopora damicornis</name>
    <name type="common">Cauliflower coral</name>
    <name type="synonym">Millepora damicornis</name>
    <dbReference type="NCBI Taxonomy" id="46731"/>
    <lineage>
        <taxon>Eukaryota</taxon>
        <taxon>Metazoa</taxon>
        <taxon>Cnidaria</taxon>
        <taxon>Anthozoa</taxon>
        <taxon>Hexacorallia</taxon>
        <taxon>Scleractinia</taxon>
        <taxon>Astrocoeniina</taxon>
        <taxon>Pocilloporidae</taxon>
        <taxon>Pocillopora</taxon>
    </lineage>
</organism>
<dbReference type="EC" id="2.7.11.21" evidence="10"/>
<dbReference type="STRING" id="46731.A0A3M6TBB5"/>
<feature type="binding site" evidence="9">
    <location>
        <position position="88"/>
    </location>
    <ligand>
        <name>ATP</name>
        <dbReference type="ChEBI" id="CHEBI:30616"/>
    </ligand>
</feature>
<keyword evidence="4 9" id="KW-0547">Nucleotide-binding</keyword>
<evidence type="ECO:0000256" key="1">
    <source>
        <dbReference type="ARBA" id="ARBA00022527"/>
    </source>
</evidence>
<dbReference type="InterPro" id="IPR036947">
    <property type="entry name" value="POLO_box_dom_sf"/>
</dbReference>
<dbReference type="InterPro" id="IPR033701">
    <property type="entry name" value="POLO_box_1"/>
</dbReference>
<evidence type="ECO:0000256" key="8">
    <source>
        <dbReference type="ARBA" id="ARBA00048347"/>
    </source>
</evidence>
<comment type="catalytic activity">
    <reaction evidence="8">
        <text>L-seryl-[protein] + ATP = O-phospho-L-seryl-[protein] + ADP + H(+)</text>
        <dbReference type="Rhea" id="RHEA:17989"/>
        <dbReference type="Rhea" id="RHEA-COMP:9863"/>
        <dbReference type="Rhea" id="RHEA-COMP:11604"/>
        <dbReference type="ChEBI" id="CHEBI:15378"/>
        <dbReference type="ChEBI" id="CHEBI:29999"/>
        <dbReference type="ChEBI" id="CHEBI:30616"/>
        <dbReference type="ChEBI" id="CHEBI:83421"/>
        <dbReference type="ChEBI" id="CHEBI:456216"/>
        <dbReference type="EC" id="2.7.11.21"/>
    </reaction>
</comment>
<proteinExistence type="inferred from homology"/>
<keyword evidence="3" id="KW-0677">Repeat</keyword>
<dbReference type="PANTHER" id="PTHR24345:SF0">
    <property type="entry name" value="CELL CYCLE SERINE_THREONINE-PROTEIN KINASE CDC5_MSD2"/>
    <property type="match status" value="1"/>
</dbReference>
<protein>
    <recommendedName>
        <fullName evidence="10">Serine/threonine-protein kinase PLK</fullName>
        <ecNumber evidence="10">2.7.11.21</ecNumber>
    </recommendedName>
    <alternativeName>
        <fullName evidence="10">Polo-like kinase</fullName>
    </alternativeName>
</protein>
<dbReference type="SUPFAM" id="SSF82615">
    <property type="entry name" value="Polo-box domain"/>
    <property type="match status" value="2"/>
</dbReference>
<dbReference type="GO" id="GO:0005813">
    <property type="term" value="C:centrosome"/>
    <property type="evidence" value="ECO:0007669"/>
    <property type="project" value="TreeGrafter"/>
</dbReference>
<comment type="similarity">
    <text evidence="10">Belongs to the protein kinase superfamily. Ser/Thr protein kinase family. CDC5/Polo subfamily.</text>
</comment>
<evidence type="ECO:0000256" key="11">
    <source>
        <dbReference type="SAM" id="MobiDB-lite"/>
    </source>
</evidence>
<evidence type="ECO:0000256" key="9">
    <source>
        <dbReference type="PROSITE-ProRule" id="PRU10141"/>
    </source>
</evidence>
<dbReference type="GO" id="GO:0000922">
    <property type="term" value="C:spindle pole"/>
    <property type="evidence" value="ECO:0007669"/>
    <property type="project" value="TreeGrafter"/>
</dbReference>
<dbReference type="GO" id="GO:0005524">
    <property type="term" value="F:ATP binding"/>
    <property type="evidence" value="ECO:0007669"/>
    <property type="project" value="UniProtKB-UniRule"/>
</dbReference>
<dbReference type="GO" id="GO:0007052">
    <property type="term" value="P:mitotic spindle organization"/>
    <property type="evidence" value="ECO:0007669"/>
    <property type="project" value="TreeGrafter"/>
</dbReference>
<evidence type="ECO:0000313" key="15">
    <source>
        <dbReference type="Proteomes" id="UP000275408"/>
    </source>
</evidence>
<dbReference type="InterPro" id="IPR033695">
    <property type="entry name" value="POLO_box_2"/>
</dbReference>
<dbReference type="Pfam" id="PF00659">
    <property type="entry name" value="POLO_box"/>
    <property type="match status" value="2"/>
</dbReference>
<evidence type="ECO:0000256" key="3">
    <source>
        <dbReference type="ARBA" id="ARBA00022737"/>
    </source>
</evidence>
<gene>
    <name evidence="14" type="ORF">pdam_00005914</name>
</gene>
<dbReference type="SUPFAM" id="SSF56112">
    <property type="entry name" value="Protein kinase-like (PK-like)"/>
    <property type="match status" value="1"/>
</dbReference>
<feature type="region of interest" description="Disordered" evidence="11">
    <location>
        <begin position="363"/>
        <end position="416"/>
    </location>
</feature>
<evidence type="ECO:0000259" key="13">
    <source>
        <dbReference type="PROSITE" id="PS50078"/>
    </source>
</evidence>
<dbReference type="PROSITE" id="PS00108">
    <property type="entry name" value="PROTEIN_KINASE_ST"/>
    <property type="match status" value="1"/>
</dbReference>
<dbReference type="Gene3D" id="3.30.200.20">
    <property type="entry name" value="Phosphorylase Kinase, domain 1"/>
    <property type="match status" value="1"/>
</dbReference>
<evidence type="ECO:0000259" key="12">
    <source>
        <dbReference type="PROSITE" id="PS50011"/>
    </source>
</evidence>
<dbReference type="InterPro" id="IPR000959">
    <property type="entry name" value="POLO_box_dom"/>
</dbReference>
<dbReference type="PROSITE" id="PS50011">
    <property type="entry name" value="PROTEIN_KINASE_DOM"/>
    <property type="match status" value="1"/>
</dbReference>
<dbReference type="InterPro" id="IPR008271">
    <property type="entry name" value="Ser/Thr_kinase_AS"/>
</dbReference>
<name>A0A3M6TBB5_POCDA</name>
<dbReference type="OrthoDB" id="408964at2759"/>
<dbReference type="Pfam" id="PF00069">
    <property type="entry name" value="Pkinase"/>
    <property type="match status" value="1"/>
</dbReference>